<protein>
    <recommendedName>
        <fullName evidence="3">Lipoprotein</fullName>
    </recommendedName>
</protein>
<evidence type="ECO:0000313" key="1">
    <source>
        <dbReference type="EMBL" id="EON78180.1"/>
    </source>
</evidence>
<dbReference type="PROSITE" id="PS51257">
    <property type="entry name" value="PROKAR_LIPOPROTEIN"/>
    <property type="match status" value="1"/>
</dbReference>
<dbReference type="RefSeq" id="WP_010853521.1">
    <property type="nucleotide sequence ID" value="NZ_AQHR01000041.1"/>
</dbReference>
<proteinExistence type="predicted"/>
<reference evidence="1 2" key="1">
    <citation type="submission" date="2013-02" db="EMBL/GenBank/DDBJ databases">
        <title>A novel strain isolated from Lonar lake, Maharashtra, India.</title>
        <authorList>
            <person name="Singh A."/>
        </authorList>
    </citation>
    <scope>NUCLEOTIDE SEQUENCE [LARGE SCALE GENOMIC DNA]</scope>
    <source>
        <strain evidence="1 2">AK24</strain>
    </source>
</reference>
<dbReference type="Proteomes" id="UP000013909">
    <property type="component" value="Unassembled WGS sequence"/>
</dbReference>
<accession>R7ZVL4</accession>
<keyword evidence="2" id="KW-1185">Reference proteome</keyword>
<dbReference type="EMBL" id="AQHR01000041">
    <property type="protein sequence ID" value="EON78180.1"/>
    <property type="molecule type" value="Genomic_DNA"/>
</dbReference>
<gene>
    <name evidence="1" type="ORF">ADIS_1377</name>
</gene>
<evidence type="ECO:0008006" key="3">
    <source>
        <dbReference type="Google" id="ProtNLM"/>
    </source>
</evidence>
<dbReference type="OrthoDB" id="839699at2"/>
<sequence length="101" mass="11850">MRVIKSILIFSFLIIMGSCAVFQPRIPYRIGMSESKFLRQNRTAVISQLGDGQKVYRVNSDERFYLLVTFENGVLTQLEERELAPIWQQQRIMEENPPVNR</sequence>
<dbReference type="AlphaFoldDB" id="R7ZVL4"/>
<evidence type="ECO:0000313" key="2">
    <source>
        <dbReference type="Proteomes" id="UP000013909"/>
    </source>
</evidence>
<name>R7ZVL4_9BACT</name>
<dbReference type="STRING" id="1232681.ADIS_1377"/>
<organism evidence="1 2">
    <name type="scientific">Lunatimonas lonarensis</name>
    <dbReference type="NCBI Taxonomy" id="1232681"/>
    <lineage>
        <taxon>Bacteria</taxon>
        <taxon>Pseudomonadati</taxon>
        <taxon>Bacteroidota</taxon>
        <taxon>Cytophagia</taxon>
        <taxon>Cytophagales</taxon>
        <taxon>Cyclobacteriaceae</taxon>
    </lineage>
</organism>
<comment type="caution">
    <text evidence="1">The sequence shown here is derived from an EMBL/GenBank/DDBJ whole genome shotgun (WGS) entry which is preliminary data.</text>
</comment>